<dbReference type="GO" id="GO:0003700">
    <property type="term" value="F:DNA-binding transcription factor activity"/>
    <property type="evidence" value="ECO:0007669"/>
    <property type="project" value="InterPro"/>
</dbReference>
<keyword evidence="1" id="KW-0805">Transcription regulation</keyword>
<sequence>MTEETDACEVKSIEPVDIDQFEKLGEVLGVLSNKTRLAIITIALEHGSVCACRLQESLGLPQPTVTVHLQKLYSAGLLRKREAWRYTYYSIKEEYGTLLKAVLEGKQNTR</sequence>
<dbReference type="AlphaFoldDB" id="T0ZXU2"/>
<evidence type="ECO:0000259" key="4">
    <source>
        <dbReference type="PROSITE" id="PS50987"/>
    </source>
</evidence>
<dbReference type="GO" id="GO:0003677">
    <property type="term" value="F:DNA binding"/>
    <property type="evidence" value="ECO:0007669"/>
    <property type="project" value="UniProtKB-KW"/>
</dbReference>
<feature type="domain" description="HTH arsR-type" evidence="4">
    <location>
        <begin position="16"/>
        <end position="110"/>
    </location>
</feature>
<comment type="caution">
    <text evidence="5">The sequence shown here is derived from an EMBL/GenBank/DDBJ whole genome shotgun (WGS) entry which is preliminary data.</text>
</comment>
<dbReference type="EMBL" id="AUZY01007604">
    <property type="protein sequence ID" value="EQD49378.1"/>
    <property type="molecule type" value="Genomic_DNA"/>
</dbReference>
<protein>
    <submittedName>
        <fullName evidence="5">Transcriptional regulator, ArsR family</fullName>
    </submittedName>
</protein>
<dbReference type="PANTHER" id="PTHR43132:SF2">
    <property type="entry name" value="ARSENICAL RESISTANCE OPERON REPRESSOR ARSR-RELATED"/>
    <property type="match status" value="1"/>
</dbReference>
<reference evidence="5" key="2">
    <citation type="journal article" date="2014" name="ISME J.">
        <title>Microbial stratification in low pH oxic and suboxic macroscopic growths along an acid mine drainage.</title>
        <authorList>
            <person name="Mendez-Garcia C."/>
            <person name="Mesa V."/>
            <person name="Sprenger R.R."/>
            <person name="Richter M."/>
            <person name="Diez M.S."/>
            <person name="Solano J."/>
            <person name="Bargiela R."/>
            <person name="Golyshina O.V."/>
            <person name="Manteca A."/>
            <person name="Ramos J.L."/>
            <person name="Gallego J.R."/>
            <person name="Llorente I."/>
            <person name="Martins Dos Santos V.A."/>
            <person name="Jensen O.N."/>
            <person name="Pelaez A.I."/>
            <person name="Sanchez J."/>
            <person name="Ferrer M."/>
        </authorList>
    </citation>
    <scope>NUCLEOTIDE SEQUENCE</scope>
</reference>
<evidence type="ECO:0000256" key="2">
    <source>
        <dbReference type="ARBA" id="ARBA00023125"/>
    </source>
</evidence>
<dbReference type="CDD" id="cd00090">
    <property type="entry name" value="HTH_ARSR"/>
    <property type="match status" value="1"/>
</dbReference>
<keyword evidence="3" id="KW-0804">Transcription</keyword>
<dbReference type="PRINTS" id="PR00778">
    <property type="entry name" value="HTHARSR"/>
</dbReference>
<accession>T0ZXU2</accession>
<dbReference type="InterPro" id="IPR051011">
    <property type="entry name" value="Metal_resp_trans_reg"/>
</dbReference>
<dbReference type="NCBIfam" id="NF033788">
    <property type="entry name" value="HTH_metalloreg"/>
    <property type="match status" value="1"/>
</dbReference>
<dbReference type="PROSITE" id="PS50987">
    <property type="entry name" value="HTH_ARSR_2"/>
    <property type="match status" value="1"/>
</dbReference>
<dbReference type="SMART" id="SM00418">
    <property type="entry name" value="HTH_ARSR"/>
    <property type="match status" value="1"/>
</dbReference>
<organism evidence="5">
    <name type="scientific">mine drainage metagenome</name>
    <dbReference type="NCBI Taxonomy" id="410659"/>
    <lineage>
        <taxon>unclassified sequences</taxon>
        <taxon>metagenomes</taxon>
        <taxon>ecological metagenomes</taxon>
    </lineage>
</organism>
<dbReference type="InterPro" id="IPR001845">
    <property type="entry name" value="HTH_ArsR_DNA-bd_dom"/>
</dbReference>
<dbReference type="InterPro" id="IPR036390">
    <property type="entry name" value="WH_DNA-bd_sf"/>
</dbReference>
<evidence type="ECO:0000256" key="3">
    <source>
        <dbReference type="ARBA" id="ARBA00023163"/>
    </source>
</evidence>
<reference evidence="5" key="1">
    <citation type="submission" date="2013-08" db="EMBL/GenBank/DDBJ databases">
        <authorList>
            <person name="Mendez C."/>
            <person name="Richter M."/>
            <person name="Ferrer M."/>
            <person name="Sanchez J."/>
        </authorList>
    </citation>
    <scope>NUCLEOTIDE SEQUENCE</scope>
</reference>
<dbReference type="PANTHER" id="PTHR43132">
    <property type="entry name" value="ARSENICAL RESISTANCE OPERON REPRESSOR ARSR-RELATED"/>
    <property type="match status" value="1"/>
</dbReference>
<evidence type="ECO:0000313" key="5">
    <source>
        <dbReference type="EMBL" id="EQD49378.1"/>
    </source>
</evidence>
<dbReference type="InterPro" id="IPR036388">
    <property type="entry name" value="WH-like_DNA-bd_sf"/>
</dbReference>
<evidence type="ECO:0000256" key="1">
    <source>
        <dbReference type="ARBA" id="ARBA00023015"/>
    </source>
</evidence>
<dbReference type="Gene3D" id="1.10.10.10">
    <property type="entry name" value="Winged helix-like DNA-binding domain superfamily/Winged helix DNA-binding domain"/>
    <property type="match status" value="1"/>
</dbReference>
<dbReference type="InterPro" id="IPR011991">
    <property type="entry name" value="ArsR-like_HTH"/>
</dbReference>
<gene>
    <name evidence="5" type="ORF">B1B_11664</name>
</gene>
<keyword evidence="2" id="KW-0238">DNA-binding</keyword>
<dbReference type="SUPFAM" id="SSF46785">
    <property type="entry name" value="Winged helix' DNA-binding domain"/>
    <property type="match status" value="1"/>
</dbReference>
<proteinExistence type="predicted"/>
<name>T0ZXU2_9ZZZZ</name>
<dbReference type="Pfam" id="PF01022">
    <property type="entry name" value="HTH_5"/>
    <property type="match status" value="1"/>
</dbReference>